<evidence type="ECO:0000256" key="3">
    <source>
        <dbReference type="ARBA" id="ARBA00022840"/>
    </source>
</evidence>
<dbReference type="EMBL" id="CP001804">
    <property type="protein sequence ID" value="ACY15820.1"/>
    <property type="molecule type" value="Genomic_DNA"/>
</dbReference>
<evidence type="ECO:0000313" key="7">
    <source>
        <dbReference type="EMBL" id="ACY15820.1"/>
    </source>
</evidence>
<dbReference type="Pfam" id="PF00069">
    <property type="entry name" value="Pkinase"/>
    <property type="match status" value="1"/>
</dbReference>
<dbReference type="GO" id="GO:0005737">
    <property type="term" value="C:cytoplasm"/>
    <property type="evidence" value="ECO:0007669"/>
    <property type="project" value="TreeGrafter"/>
</dbReference>
<keyword evidence="7" id="KW-0808">Transferase</keyword>
<dbReference type="eggNOG" id="COG0515">
    <property type="taxonomic scope" value="Bacteria"/>
</dbReference>
<keyword evidence="7" id="KW-0723">Serine/threonine-protein kinase</keyword>
<dbReference type="Proteomes" id="UP000001880">
    <property type="component" value="Chromosome"/>
</dbReference>
<dbReference type="InterPro" id="IPR029787">
    <property type="entry name" value="Nucleotide_cyclase"/>
</dbReference>
<dbReference type="KEGG" id="hoh:Hoch_3318"/>
<dbReference type="SMART" id="SM00220">
    <property type="entry name" value="S_TKc"/>
    <property type="match status" value="1"/>
</dbReference>
<dbReference type="GO" id="GO:0009190">
    <property type="term" value="P:cyclic nucleotide biosynthetic process"/>
    <property type="evidence" value="ECO:0007669"/>
    <property type="project" value="InterPro"/>
</dbReference>
<dbReference type="SUPFAM" id="SSF55073">
    <property type="entry name" value="Nucleotide cyclase"/>
    <property type="match status" value="1"/>
</dbReference>
<dbReference type="SUPFAM" id="SSF52540">
    <property type="entry name" value="P-loop containing nucleoside triphosphate hydrolases"/>
    <property type="match status" value="1"/>
</dbReference>
<organism evidence="7 8">
    <name type="scientific">Haliangium ochraceum (strain DSM 14365 / JCM 11303 / SMP-2)</name>
    <dbReference type="NCBI Taxonomy" id="502025"/>
    <lineage>
        <taxon>Bacteria</taxon>
        <taxon>Pseudomonadati</taxon>
        <taxon>Myxococcota</taxon>
        <taxon>Polyangia</taxon>
        <taxon>Haliangiales</taxon>
        <taxon>Kofleriaceae</taxon>
        <taxon>Haliangium</taxon>
    </lineage>
</organism>
<keyword evidence="2" id="KW-0547">Nucleotide-binding</keyword>
<dbReference type="PROSITE" id="PS50125">
    <property type="entry name" value="GUANYLATE_CYCLASE_2"/>
    <property type="match status" value="1"/>
</dbReference>
<feature type="region of interest" description="Disordered" evidence="4">
    <location>
        <begin position="329"/>
        <end position="348"/>
    </location>
</feature>
<dbReference type="eggNOG" id="COG2114">
    <property type="taxonomic scope" value="Bacteria"/>
</dbReference>
<evidence type="ECO:0000259" key="6">
    <source>
        <dbReference type="PROSITE" id="PS50125"/>
    </source>
</evidence>
<dbReference type="CDD" id="cd07302">
    <property type="entry name" value="CHD"/>
    <property type="match status" value="1"/>
</dbReference>
<protein>
    <submittedName>
        <fullName evidence="7">Serine/threonine protein kinase</fullName>
    </submittedName>
</protein>
<dbReference type="CDD" id="cd14014">
    <property type="entry name" value="STKc_PknB_like"/>
    <property type="match status" value="1"/>
</dbReference>
<evidence type="ECO:0000313" key="8">
    <source>
        <dbReference type="Proteomes" id="UP000001880"/>
    </source>
</evidence>
<dbReference type="InterPro" id="IPR041664">
    <property type="entry name" value="AAA_16"/>
</dbReference>
<dbReference type="PANTHER" id="PTHR16305:SF28">
    <property type="entry name" value="GUANYLATE CYCLASE DOMAIN-CONTAINING PROTEIN"/>
    <property type="match status" value="1"/>
</dbReference>
<dbReference type="SUPFAM" id="SSF48452">
    <property type="entry name" value="TPR-like"/>
    <property type="match status" value="1"/>
</dbReference>
<reference evidence="7 8" key="1">
    <citation type="journal article" date="2010" name="Stand. Genomic Sci.">
        <title>Complete genome sequence of Haliangium ochraceum type strain (SMP-2).</title>
        <authorList>
            <consortium name="US DOE Joint Genome Institute (JGI-PGF)"/>
            <person name="Ivanova N."/>
            <person name="Daum C."/>
            <person name="Lang E."/>
            <person name="Abt B."/>
            <person name="Kopitz M."/>
            <person name="Saunders E."/>
            <person name="Lapidus A."/>
            <person name="Lucas S."/>
            <person name="Glavina Del Rio T."/>
            <person name="Nolan M."/>
            <person name="Tice H."/>
            <person name="Copeland A."/>
            <person name="Cheng J.F."/>
            <person name="Chen F."/>
            <person name="Bruce D."/>
            <person name="Goodwin L."/>
            <person name="Pitluck S."/>
            <person name="Mavromatis K."/>
            <person name="Pati A."/>
            <person name="Mikhailova N."/>
            <person name="Chen A."/>
            <person name="Palaniappan K."/>
            <person name="Land M."/>
            <person name="Hauser L."/>
            <person name="Chang Y.J."/>
            <person name="Jeffries C.D."/>
            <person name="Detter J.C."/>
            <person name="Brettin T."/>
            <person name="Rohde M."/>
            <person name="Goker M."/>
            <person name="Bristow J."/>
            <person name="Markowitz V."/>
            <person name="Eisen J.A."/>
            <person name="Hugenholtz P."/>
            <person name="Kyrpides N.C."/>
            <person name="Klenk H.P."/>
        </authorList>
    </citation>
    <scope>NUCLEOTIDE SEQUENCE [LARGE SCALE GENOMIC DNA]</scope>
    <source>
        <strain evidence="8">DSM 14365 / CIP 107738 / JCM 11303 / AJ 13395 / SMP-2</strain>
    </source>
</reference>
<evidence type="ECO:0000259" key="5">
    <source>
        <dbReference type="PROSITE" id="PS50011"/>
    </source>
</evidence>
<dbReference type="eggNOG" id="COG0457">
    <property type="taxonomic scope" value="Bacteria"/>
</dbReference>
<dbReference type="eggNOG" id="COG3899">
    <property type="taxonomic scope" value="Bacteria"/>
</dbReference>
<feature type="domain" description="Guanylate cyclase" evidence="6">
    <location>
        <begin position="370"/>
        <end position="499"/>
    </location>
</feature>
<dbReference type="GO" id="GO:0005524">
    <property type="term" value="F:ATP binding"/>
    <property type="evidence" value="ECO:0007669"/>
    <property type="project" value="UniProtKB-KW"/>
</dbReference>
<dbReference type="Pfam" id="PF00211">
    <property type="entry name" value="Guanylate_cyc"/>
    <property type="match status" value="1"/>
</dbReference>
<keyword evidence="7" id="KW-0418">Kinase</keyword>
<comment type="subcellular location">
    <subcellularLocation>
        <location evidence="1">Membrane</location>
        <topology evidence="1">Single-pass membrane protein</topology>
    </subcellularLocation>
</comment>
<dbReference type="GO" id="GO:0035556">
    <property type="term" value="P:intracellular signal transduction"/>
    <property type="evidence" value="ECO:0007669"/>
    <property type="project" value="InterPro"/>
</dbReference>
<dbReference type="SUPFAM" id="SSF56112">
    <property type="entry name" value="Protein kinase-like (PK-like)"/>
    <property type="match status" value="1"/>
</dbReference>
<evidence type="ECO:0000256" key="2">
    <source>
        <dbReference type="ARBA" id="ARBA00022741"/>
    </source>
</evidence>
<dbReference type="PANTHER" id="PTHR16305">
    <property type="entry name" value="TESTICULAR SOLUBLE ADENYLYL CYCLASE"/>
    <property type="match status" value="1"/>
</dbReference>
<keyword evidence="3" id="KW-0067">ATP-binding</keyword>
<dbReference type="HOGENOM" id="CLU_004435_3_2_7"/>
<dbReference type="Gene3D" id="3.30.70.1230">
    <property type="entry name" value="Nucleotide cyclase"/>
    <property type="match status" value="1"/>
</dbReference>
<proteinExistence type="predicted"/>
<dbReference type="Gene3D" id="1.25.40.10">
    <property type="entry name" value="Tetratricopeptide repeat domain"/>
    <property type="match status" value="1"/>
</dbReference>
<dbReference type="InterPro" id="IPR000719">
    <property type="entry name" value="Prot_kinase_dom"/>
</dbReference>
<dbReference type="InterPro" id="IPR008271">
    <property type="entry name" value="Ser/Thr_kinase_AS"/>
</dbReference>
<dbReference type="STRING" id="502025.Hoch_3318"/>
<dbReference type="GO" id="GO:0016020">
    <property type="term" value="C:membrane"/>
    <property type="evidence" value="ECO:0007669"/>
    <property type="project" value="UniProtKB-SubCell"/>
</dbReference>
<dbReference type="Gene3D" id="3.40.50.300">
    <property type="entry name" value="P-loop containing nucleotide triphosphate hydrolases"/>
    <property type="match status" value="1"/>
</dbReference>
<dbReference type="InterPro" id="IPR027417">
    <property type="entry name" value="P-loop_NTPase"/>
</dbReference>
<dbReference type="InterPro" id="IPR011009">
    <property type="entry name" value="Kinase-like_dom_sf"/>
</dbReference>
<evidence type="ECO:0000256" key="1">
    <source>
        <dbReference type="ARBA" id="ARBA00004167"/>
    </source>
</evidence>
<dbReference type="GO" id="GO:0004674">
    <property type="term" value="F:protein serine/threonine kinase activity"/>
    <property type="evidence" value="ECO:0007669"/>
    <property type="project" value="UniProtKB-KW"/>
</dbReference>
<accession>D0LTX6</accession>
<keyword evidence="8" id="KW-1185">Reference proteome</keyword>
<gene>
    <name evidence="7" type="ordered locus">Hoch_3318</name>
</gene>
<feature type="domain" description="Protein kinase" evidence="5">
    <location>
        <begin position="14"/>
        <end position="282"/>
    </location>
</feature>
<feature type="compositionally biased region" description="Low complexity" evidence="4">
    <location>
        <begin position="329"/>
        <end position="343"/>
    </location>
</feature>
<sequence>MRDIRTGDVFQERYEVLEKLSEGGFGVVYKARQLTTGQMVAIKVMRWSLPHESGGEMYRERFRRESALCAELHHPNIVQLIDSGETEADHMFMVFEFIPGKELGRVIAEEGALSPRETKHIMGQVLDALSCAHALGIVHRDLKPGNIMLVHTGARRNAKVLDFGIAGLVPDHGDDEQSHVITAPLERVGTPAYAAPEQLRGKPATARSDLYAWGLVFLECLTGARVIRGASLPDTIYRQLEPTPIPLPSALSEHPLGTLLGQVTTKDVNERAITAVEALAQLDACEVSALRMPPPPRPATPLPETLETVTGRVAASADTMALAPGEFPAATVSPASTTATPAPRTHDTARSDATMLQVFPEGERRQITAVSFVLRVQPLTSDGVDIDEQAELLSTYKQFCRRLIERASGFVASTLGNRLLACFGYPKAQADDARRAVATGLAALRKLGDENQLLEERQRVRLDVQIGAHTGMVLIRGQAHAPTPDDIFGDTLALAGRVAELSAPGTVSVSAQALRLVRSAYQVGPARLHDVDELSEKLAVHVVQGPAESTSTPALVARDSGRLGQVGDDSPLVGRDEEIALLRRAWRQSRDGNGQAVLITGEAGIGKTRLARELGLRLAGGAHTWLECRCMAANRNSAMRPVIDLFERRLGFEIERSAEDKAARLEDMLRRYGLDLDESMPLLAPLLGVSLPRRYLPRELLQHQRREQTLRALSTLMVEMALDRPLLIVVEDLHWADPSSLALLGMLLESVPTLPICMVLTARPAFELPWRGATIAQIQVGRLSAESAVALVLRLLGEQRLPTPLIEQILRRTDGVPLFIEELTRAVLESGVAQASDEAHTPKRASELEIPATLRDSLMARLDLLAPTAKATAQIAALLGREFPLDQLRAVAPFDDAQLQAALDALVDAELVYRRRRISGDVYTFKHALVQETACDALPRRARKQYHARIAEVLEQRFAEHVANRPEVLMTHYAEAGALPRAVEYACQAGRAALLRSASKEAIAYAERGLGWMAALRDDPRRDELELRINAVLVPAMMATYGFSSPEFRVLMRRARAIEGAASDGERDLLTLWGMFSSHFSRAEHELAGDMAAMYLQAAEHAGDIDHQLNGCVAVAVSRLYRGRFVDARQFLERALSYCTPETPERRLQVFNCDPCAAAQSQLGVVLWLLGQPRDARAMSDIALARTGQHGHPLSRIMALFLDAVREQLEGDTEAVADRTSEILYLAREHDMPRWVSMGTVMASWASGDLESAEQVLEHFRETGHKLRRTYWDTLLAEIEIRRGEFDAALARIDDCLYTATETQELAHDIRALQLAGTCHLRRGEAEQAEAAWRDALRRARERSAHLPAVQVVTDLARLLVDSGRRDEARELLSAALEAIRDGRDSTVVRGAQVLLTELEQAA</sequence>
<dbReference type="PROSITE" id="PS50011">
    <property type="entry name" value="PROTEIN_KINASE_DOM"/>
    <property type="match status" value="1"/>
</dbReference>
<evidence type="ECO:0000256" key="4">
    <source>
        <dbReference type="SAM" id="MobiDB-lite"/>
    </source>
</evidence>
<dbReference type="InterPro" id="IPR011990">
    <property type="entry name" value="TPR-like_helical_dom_sf"/>
</dbReference>
<dbReference type="PROSITE" id="PS00108">
    <property type="entry name" value="PROTEIN_KINASE_ST"/>
    <property type="match status" value="1"/>
</dbReference>
<dbReference type="GO" id="GO:0004016">
    <property type="term" value="F:adenylate cyclase activity"/>
    <property type="evidence" value="ECO:0007669"/>
    <property type="project" value="TreeGrafter"/>
</dbReference>
<dbReference type="InterPro" id="IPR001054">
    <property type="entry name" value="A/G_cyclase"/>
</dbReference>
<dbReference type="Gene3D" id="1.10.510.10">
    <property type="entry name" value="Transferase(Phosphotransferase) domain 1"/>
    <property type="match status" value="1"/>
</dbReference>
<dbReference type="Pfam" id="PF13191">
    <property type="entry name" value="AAA_16"/>
    <property type="match status" value="1"/>
</dbReference>
<name>D0LTX6_HALO1</name>